<sequence>MEDELANLNLADDEEEAVYGQEEEGVEEEFNFFMVGRVFIKSAVHFPLIKNVLAELWHPIEGVTISEIEDKRVLFRFYNKIDVQRVVDGLPWFFNRHLIIFHRLMKGEDPVQVQIHNLPPSFMSEGMTKQLVNFIEDFLDYDALLATKREK</sequence>
<organism evidence="2 3">
    <name type="scientific">Gossypium stocksii</name>
    <dbReference type="NCBI Taxonomy" id="47602"/>
    <lineage>
        <taxon>Eukaryota</taxon>
        <taxon>Viridiplantae</taxon>
        <taxon>Streptophyta</taxon>
        <taxon>Embryophyta</taxon>
        <taxon>Tracheophyta</taxon>
        <taxon>Spermatophyta</taxon>
        <taxon>Magnoliopsida</taxon>
        <taxon>eudicotyledons</taxon>
        <taxon>Gunneridae</taxon>
        <taxon>Pentapetalae</taxon>
        <taxon>rosids</taxon>
        <taxon>malvids</taxon>
        <taxon>Malvales</taxon>
        <taxon>Malvaceae</taxon>
        <taxon>Malvoideae</taxon>
        <taxon>Gossypium</taxon>
    </lineage>
</organism>
<dbReference type="InterPro" id="IPR040256">
    <property type="entry name" value="At4g02000-like"/>
</dbReference>
<comment type="caution">
    <text evidence="2">The sequence shown here is derived from an EMBL/GenBank/DDBJ whole genome shotgun (WGS) entry which is preliminary data.</text>
</comment>
<evidence type="ECO:0000313" key="2">
    <source>
        <dbReference type="EMBL" id="KAH1063384.1"/>
    </source>
</evidence>
<name>A0A9D3ZRX4_9ROSI</name>
<gene>
    <name evidence="2" type="ORF">J1N35_028371</name>
</gene>
<dbReference type="PANTHER" id="PTHR31286">
    <property type="entry name" value="GLYCINE-RICH CELL WALL STRUCTURAL PROTEIN 1.8-LIKE"/>
    <property type="match status" value="1"/>
</dbReference>
<dbReference type="InterPro" id="IPR025558">
    <property type="entry name" value="DUF4283"/>
</dbReference>
<dbReference type="Proteomes" id="UP000828251">
    <property type="component" value="Unassembled WGS sequence"/>
</dbReference>
<dbReference type="Pfam" id="PF14111">
    <property type="entry name" value="DUF4283"/>
    <property type="match status" value="1"/>
</dbReference>
<accession>A0A9D3ZRX4</accession>
<dbReference type="PANTHER" id="PTHR31286:SF153">
    <property type="entry name" value="DUF4283 DOMAIN PROTEIN"/>
    <property type="match status" value="1"/>
</dbReference>
<reference evidence="2 3" key="1">
    <citation type="journal article" date="2021" name="Plant Biotechnol. J.">
        <title>Multi-omics assisted identification of the key and species-specific regulatory components of drought-tolerant mechanisms in Gossypium stocksii.</title>
        <authorList>
            <person name="Yu D."/>
            <person name="Ke L."/>
            <person name="Zhang D."/>
            <person name="Wu Y."/>
            <person name="Sun Y."/>
            <person name="Mei J."/>
            <person name="Sun J."/>
            <person name="Sun Y."/>
        </authorList>
    </citation>
    <scope>NUCLEOTIDE SEQUENCE [LARGE SCALE GENOMIC DNA]</scope>
    <source>
        <strain evidence="3">cv. E1</strain>
        <tissue evidence="2">Leaf</tissue>
    </source>
</reference>
<evidence type="ECO:0000259" key="1">
    <source>
        <dbReference type="Pfam" id="PF14111"/>
    </source>
</evidence>
<protein>
    <recommendedName>
        <fullName evidence="1">DUF4283 domain-containing protein</fullName>
    </recommendedName>
</protein>
<dbReference type="OrthoDB" id="1750469at2759"/>
<dbReference type="EMBL" id="JAIQCV010000009">
    <property type="protein sequence ID" value="KAH1063384.1"/>
    <property type="molecule type" value="Genomic_DNA"/>
</dbReference>
<proteinExistence type="predicted"/>
<feature type="domain" description="DUF4283" evidence="1">
    <location>
        <begin position="27"/>
        <end position="110"/>
    </location>
</feature>
<evidence type="ECO:0000313" key="3">
    <source>
        <dbReference type="Proteomes" id="UP000828251"/>
    </source>
</evidence>
<dbReference type="AlphaFoldDB" id="A0A9D3ZRX4"/>
<keyword evidence="3" id="KW-1185">Reference proteome</keyword>